<dbReference type="Gene3D" id="3.30.830.10">
    <property type="entry name" value="Metalloenzyme, LuxS/M16 peptidase-like"/>
    <property type="match status" value="4"/>
</dbReference>
<dbReference type="Pfam" id="PF00675">
    <property type="entry name" value="Peptidase_M16"/>
    <property type="match status" value="1"/>
</dbReference>
<dbReference type="InterPro" id="IPR055130">
    <property type="entry name" value="PreP_C"/>
</dbReference>
<dbReference type="PANTHER" id="PTHR43016">
    <property type="entry name" value="PRESEQUENCE PROTEASE"/>
    <property type="match status" value="1"/>
</dbReference>
<gene>
    <name evidence="3" type="ORF">CLNEO_22040</name>
</gene>
<comment type="caution">
    <text evidence="3">The sequence shown here is derived from an EMBL/GenBank/DDBJ whole genome shotgun (WGS) entry which is preliminary data.</text>
</comment>
<dbReference type="EMBL" id="LRVM01000007">
    <property type="protein sequence ID" value="KXL52508.1"/>
    <property type="molecule type" value="Genomic_DNA"/>
</dbReference>
<sequence length="1005" mass="112791">MRKKTLLFFTAICITLLSVVTPIRTVNAGDAPSSPKIGDVIHGFELTDKAYDSAIQANQSLFVHQKTGAKFLVLKNSDTNRGFAIKFDTVAENNKGINHILEHCVMSGSKKYPLNDLFFTLDNTTYISYTNAYTYQNFTTYPICSASEAQLLKSADIYLDGVFNPLLLENEKIFEREGIRYEMIDESSPLNYNGIVYNEMQGALANIERASYHNSMKTLFPNSAQNNNSGGNPEDISTLTYTELMETYHKNYHPSNSTMVLYGDVDYEPFLKLADENYLSAYSYREHTLDRGTKPIFHQLQESTYEFSVSEDTDTEKASVIELVFATKDTRKNTFESLVTLDIAVNLLNLDSSQMKQALLKSNIADSYEIYLDDGIFQPVVHFVAVNADPQRKRDFYNVVMAELKKSVSNGFDKDFVKASLRSLEFQREVGTTENTALNSLLFASIYDNTLGNPMPNYDDAFNSIASKLDDRILENAIETELVNNTSAALTVTVPKAGQLEKQQEEIAQTLARKKASMSEAEIKALVQKTADFNVWNNREISQDTLDSLQAVSLNEIEIEITDRNISETTVNGVKLMHANADVNAISAISINFDLSHLTPEELLYLQFYNDMIRSGMATDHRKENQIINETLYKSYNQSTEIKVNMDDKNDTSAHPVFSADYYGFQDEFSDSLDLISDILLNSKVSDISTYSTRTIANIKSRYQNLFTEPIDLAFMRSLAYSSPSSRYINYLKGLDYYTFVMALETQLQTTPNEVADKIARVRAKAFNKNNLTILLAGNSTAKNKFEASMGTFTQKLPDVSYPKADYILPTPAKREALTGDLTVQYLFANAPLLENDVPISGKNQVIACILDNLFLVPEIRLNGGAYGVGAIFYNNNYTVYTYRDNTYATSLAALSKTDEFLKSLDSSMTQKALETYKLAAYASATKSSGELKSALNALTLNCMGVTTLDSIHYLNEIKETSLEDIAVYAQYFENLNNDMNYVVFASPNDIEANKDLFDRIIALP</sequence>
<dbReference type="STRING" id="36847.CLNEO_22040"/>
<organism evidence="3 4">
    <name type="scientific">Anaerotignum neopropionicum</name>
    <dbReference type="NCBI Taxonomy" id="36847"/>
    <lineage>
        <taxon>Bacteria</taxon>
        <taxon>Bacillati</taxon>
        <taxon>Bacillota</taxon>
        <taxon>Clostridia</taxon>
        <taxon>Lachnospirales</taxon>
        <taxon>Anaerotignaceae</taxon>
        <taxon>Anaerotignum</taxon>
    </lineage>
</organism>
<reference evidence="3 4" key="1">
    <citation type="submission" date="2016-01" db="EMBL/GenBank/DDBJ databases">
        <title>Genome sequence of Clostridium neopropionicum X4, DSM-3847.</title>
        <authorList>
            <person name="Poehlein A."/>
            <person name="Beck M.H."/>
            <person name="Bengelsdorf F.R."/>
            <person name="Daniel R."/>
            <person name="Duerre P."/>
        </authorList>
    </citation>
    <scope>NUCLEOTIDE SEQUENCE [LARGE SCALE GENOMIC DNA]</scope>
    <source>
        <strain evidence="3 4">DSM-3847</strain>
    </source>
</reference>
<accession>A0A136WDC2</accession>
<evidence type="ECO:0000313" key="4">
    <source>
        <dbReference type="Proteomes" id="UP000070539"/>
    </source>
</evidence>
<dbReference type="PANTHER" id="PTHR43016:SF13">
    <property type="entry name" value="PRESEQUENCE PROTEASE, MITOCHONDRIAL"/>
    <property type="match status" value="1"/>
</dbReference>
<evidence type="ECO:0000313" key="3">
    <source>
        <dbReference type="EMBL" id="KXL52508.1"/>
    </source>
</evidence>
<dbReference type="InterPro" id="IPR011249">
    <property type="entry name" value="Metalloenz_LuxS/M16"/>
</dbReference>
<dbReference type="GO" id="GO:0004222">
    <property type="term" value="F:metalloendopeptidase activity"/>
    <property type="evidence" value="ECO:0007669"/>
    <property type="project" value="TreeGrafter"/>
</dbReference>
<keyword evidence="1" id="KW-0732">Signal</keyword>
<dbReference type="OrthoDB" id="9762027at2"/>
<dbReference type="InterPro" id="IPR007863">
    <property type="entry name" value="Peptidase_M16_C"/>
</dbReference>
<name>A0A136WDC2_9FIRM</name>
<dbReference type="SUPFAM" id="SSF63411">
    <property type="entry name" value="LuxS/MPP-like metallohydrolase"/>
    <property type="match status" value="4"/>
</dbReference>
<dbReference type="Pfam" id="PF08367">
    <property type="entry name" value="M16C_assoc"/>
    <property type="match status" value="1"/>
</dbReference>
<dbReference type="Pfam" id="PF05193">
    <property type="entry name" value="Peptidase_M16_C"/>
    <property type="match status" value="1"/>
</dbReference>
<evidence type="ECO:0000259" key="2">
    <source>
        <dbReference type="SMART" id="SM01264"/>
    </source>
</evidence>
<evidence type="ECO:0000256" key="1">
    <source>
        <dbReference type="SAM" id="SignalP"/>
    </source>
</evidence>
<dbReference type="GO" id="GO:0046872">
    <property type="term" value="F:metal ion binding"/>
    <property type="evidence" value="ECO:0007669"/>
    <property type="project" value="InterPro"/>
</dbReference>
<dbReference type="SMART" id="SM01264">
    <property type="entry name" value="M16C_associated"/>
    <property type="match status" value="1"/>
</dbReference>
<protein>
    <submittedName>
        <fullName evidence="3">Peptidase M16C associated</fullName>
    </submittedName>
</protein>
<dbReference type="AlphaFoldDB" id="A0A136WDC2"/>
<dbReference type="GO" id="GO:0016485">
    <property type="term" value="P:protein processing"/>
    <property type="evidence" value="ECO:0007669"/>
    <property type="project" value="TreeGrafter"/>
</dbReference>
<dbReference type="Pfam" id="PF22516">
    <property type="entry name" value="PreP_C"/>
    <property type="match status" value="1"/>
</dbReference>
<dbReference type="InterPro" id="IPR013578">
    <property type="entry name" value="Peptidase_M16C_assoc"/>
</dbReference>
<dbReference type="Proteomes" id="UP000070539">
    <property type="component" value="Unassembled WGS sequence"/>
</dbReference>
<dbReference type="InterPro" id="IPR011765">
    <property type="entry name" value="Pept_M16_N"/>
</dbReference>
<dbReference type="PATRIC" id="fig|36847.3.peg.2581"/>
<dbReference type="RefSeq" id="WP_066088847.1">
    <property type="nucleotide sequence ID" value="NZ_LRVM01000007.1"/>
</dbReference>
<feature type="chain" id="PRO_5007479291" evidence="1">
    <location>
        <begin position="29"/>
        <end position="1005"/>
    </location>
</feature>
<keyword evidence="4" id="KW-1185">Reference proteome</keyword>
<feature type="domain" description="Peptidase M16C associated" evidence="2">
    <location>
        <begin position="493"/>
        <end position="744"/>
    </location>
</feature>
<feature type="signal peptide" evidence="1">
    <location>
        <begin position="1"/>
        <end position="28"/>
    </location>
</feature>
<proteinExistence type="predicted"/>